<keyword evidence="2" id="KW-1185">Reference proteome</keyword>
<organism evidence="1 2">
    <name type="scientific">Spiromyces aspiralis</name>
    <dbReference type="NCBI Taxonomy" id="68401"/>
    <lineage>
        <taxon>Eukaryota</taxon>
        <taxon>Fungi</taxon>
        <taxon>Fungi incertae sedis</taxon>
        <taxon>Zoopagomycota</taxon>
        <taxon>Kickxellomycotina</taxon>
        <taxon>Kickxellomycetes</taxon>
        <taxon>Kickxellales</taxon>
        <taxon>Kickxellaceae</taxon>
        <taxon>Spiromyces</taxon>
    </lineage>
</organism>
<sequence length="377" mass="39663">MKLLTRLVTLALVLCVLAAFADSAPYLKKREPDSPLGRGVVVYKKRVGENSQYSQSGNIGLSLSVSATVSLSASSPSPTNGGQDSDTYSQGPSPPKDSDSSSQGNDNSSSSDGDVPNGAGNGKCEFPWPDPNNGDHVVPITIDQGNAGWAMSPDQSCKPNSWCPYACAPGYYSAQWDPNAKSYNGPGSMNGGLYCDANGKLSKPSPGRPFCQMGLGNARIQNTLGQPVSACQTVYPGNEAMIIPTVVQPSGSSVINVVPKDYWCQTSAQYYVNLADSTDAQCIWGTSDKPVGNWGPYIFGAGQSQDGNTYVSVQYNPLYIEMGFDPKNVYNVAIECEGEGCNFPAGGKCQCEKGTCSVANGCTVTLTGSAKAVFKLY</sequence>
<reference evidence="1" key="1">
    <citation type="submission" date="2022-06" db="EMBL/GenBank/DDBJ databases">
        <title>Phylogenomic reconstructions and comparative analyses of Kickxellomycotina fungi.</title>
        <authorList>
            <person name="Reynolds N.K."/>
            <person name="Stajich J.E."/>
            <person name="Barry K."/>
            <person name="Grigoriev I.V."/>
            <person name="Crous P."/>
            <person name="Smith M.E."/>
        </authorList>
    </citation>
    <scope>NUCLEOTIDE SEQUENCE</scope>
    <source>
        <strain evidence="1">RSA 2271</strain>
    </source>
</reference>
<comment type="caution">
    <text evidence="1">The sequence shown here is derived from an EMBL/GenBank/DDBJ whole genome shotgun (WGS) entry which is preliminary data.</text>
</comment>
<dbReference type="Proteomes" id="UP001145114">
    <property type="component" value="Unassembled WGS sequence"/>
</dbReference>
<name>A0ACC1HXK6_9FUNG</name>
<protein>
    <submittedName>
        <fullName evidence="1">Uncharacterized protein</fullName>
    </submittedName>
</protein>
<accession>A0ACC1HXK6</accession>
<dbReference type="EMBL" id="JAMZIH010000059">
    <property type="protein sequence ID" value="KAJ1680065.1"/>
    <property type="molecule type" value="Genomic_DNA"/>
</dbReference>
<proteinExistence type="predicted"/>
<evidence type="ECO:0000313" key="1">
    <source>
        <dbReference type="EMBL" id="KAJ1680065.1"/>
    </source>
</evidence>
<evidence type="ECO:0000313" key="2">
    <source>
        <dbReference type="Proteomes" id="UP001145114"/>
    </source>
</evidence>
<gene>
    <name evidence="1" type="ORF">EV182_000756</name>
</gene>